<evidence type="ECO:0000313" key="2">
    <source>
        <dbReference type="Proteomes" id="UP001153069"/>
    </source>
</evidence>
<keyword evidence="2" id="KW-1185">Reference proteome</keyword>
<gene>
    <name evidence="1" type="ORF">SEMRO_148_G068260.1</name>
</gene>
<dbReference type="EMBL" id="CAICTM010000147">
    <property type="protein sequence ID" value="CAB9502857.1"/>
    <property type="molecule type" value="Genomic_DNA"/>
</dbReference>
<name>A0A9N8H7S0_9STRA</name>
<protein>
    <submittedName>
        <fullName evidence="1">Uncharacterized protein</fullName>
    </submittedName>
</protein>
<dbReference type="Proteomes" id="UP001153069">
    <property type="component" value="Unassembled WGS sequence"/>
</dbReference>
<comment type="caution">
    <text evidence="1">The sequence shown here is derived from an EMBL/GenBank/DDBJ whole genome shotgun (WGS) entry which is preliminary data.</text>
</comment>
<organism evidence="1 2">
    <name type="scientific">Seminavis robusta</name>
    <dbReference type="NCBI Taxonomy" id="568900"/>
    <lineage>
        <taxon>Eukaryota</taxon>
        <taxon>Sar</taxon>
        <taxon>Stramenopiles</taxon>
        <taxon>Ochrophyta</taxon>
        <taxon>Bacillariophyta</taxon>
        <taxon>Bacillariophyceae</taxon>
        <taxon>Bacillariophycidae</taxon>
        <taxon>Naviculales</taxon>
        <taxon>Naviculaceae</taxon>
        <taxon>Seminavis</taxon>
    </lineage>
</organism>
<proteinExistence type="predicted"/>
<reference evidence="1" key="1">
    <citation type="submission" date="2020-06" db="EMBL/GenBank/DDBJ databases">
        <authorList>
            <consortium name="Plant Systems Biology data submission"/>
        </authorList>
    </citation>
    <scope>NUCLEOTIDE SEQUENCE</scope>
    <source>
        <strain evidence="1">D6</strain>
    </source>
</reference>
<dbReference type="AlphaFoldDB" id="A0A9N8H7S0"/>
<sequence length="286" mass="32389">MTTATRQVWEALGASLFGWQVSRETLFGKHSVQELESRGVLFVETTQDATTRANVLTIVFPLIFLTYILQKTLDCPMLLRHFDVPSSSDENERNTLAVLLLKCNGLRTLGIPITVDALLPGYAPNLSWRATPLEFDNRYLRAMENQITLKTWHDFELQMHTGEDGFFVNAKGATFSDGLIIPKKAENVILVQEKQVEVAKKKAIDDTTVPSFGYDSVKEEHNKCDVETSHLFIMVSDKDFKATDRGQIQSNEIILPRNEREKALGPLLALLRRHNHAPRIEKPRGE</sequence>
<accession>A0A9N8H7S0</accession>
<evidence type="ECO:0000313" key="1">
    <source>
        <dbReference type="EMBL" id="CAB9502857.1"/>
    </source>
</evidence>